<accession>A0ABX1B332</accession>
<dbReference type="CDD" id="cd06170">
    <property type="entry name" value="LuxR_C_like"/>
    <property type="match status" value="1"/>
</dbReference>
<dbReference type="Proteomes" id="UP000696294">
    <property type="component" value="Unassembled WGS sequence"/>
</dbReference>
<dbReference type="SMART" id="SM00065">
    <property type="entry name" value="GAF"/>
    <property type="match status" value="1"/>
</dbReference>
<keyword evidence="3" id="KW-0804">Transcription</keyword>
<dbReference type="InterPro" id="IPR016032">
    <property type="entry name" value="Sig_transdc_resp-reg_C-effctor"/>
</dbReference>
<comment type="caution">
    <text evidence="6">The sequence shown here is derived from an EMBL/GenBank/DDBJ whole genome shotgun (WGS) entry which is preliminary data.</text>
</comment>
<feature type="domain" description="HTH luxR-type" evidence="5">
    <location>
        <begin position="203"/>
        <end position="268"/>
    </location>
</feature>
<dbReference type="InterPro" id="IPR036388">
    <property type="entry name" value="WH-like_DNA-bd_sf"/>
</dbReference>
<evidence type="ECO:0000256" key="1">
    <source>
        <dbReference type="ARBA" id="ARBA00023015"/>
    </source>
</evidence>
<dbReference type="EMBL" id="JAATEP010000009">
    <property type="protein sequence ID" value="NJP90907.1"/>
    <property type="molecule type" value="Genomic_DNA"/>
</dbReference>
<dbReference type="PROSITE" id="PS00622">
    <property type="entry name" value="HTH_LUXR_1"/>
    <property type="match status" value="1"/>
</dbReference>
<keyword evidence="4" id="KW-0472">Membrane</keyword>
<evidence type="ECO:0000256" key="2">
    <source>
        <dbReference type="ARBA" id="ARBA00023125"/>
    </source>
</evidence>
<dbReference type="SMART" id="SM00421">
    <property type="entry name" value="HTH_LUXR"/>
    <property type="match status" value="1"/>
</dbReference>
<gene>
    <name evidence="6" type="ORF">HCN51_15815</name>
</gene>
<organism evidence="6 7">
    <name type="scientific">Nonomuraea composti</name>
    <dbReference type="NCBI Taxonomy" id="2720023"/>
    <lineage>
        <taxon>Bacteria</taxon>
        <taxon>Bacillati</taxon>
        <taxon>Actinomycetota</taxon>
        <taxon>Actinomycetes</taxon>
        <taxon>Streptosporangiales</taxon>
        <taxon>Streptosporangiaceae</taxon>
        <taxon>Nonomuraea</taxon>
    </lineage>
</organism>
<dbReference type="Gene3D" id="1.10.10.10">
    <property type="entry name" value="Winged helix-like DNA-binding domain superfamily/Winged helix DNA-binding domain"/>
    <property type="match status" value="1"/>
</dbReference>
<protein>
    <submittedName>
        <fullName evidence="6">Response regulator transcription factor</fullName>
    </submittedName>
</protein>
<evidence type="ECO:0000259" key="5">
    <source>
        <dbReference type="PROSITE" id="PS50043"/>
    </source>
</evidence>
<evidence type="ECO:0000256" key="3">
    <source>
        <dbReference type="ARBA" id="ARBA00023163"/>
    </source>
</evidence>
<dbReference type="Pfam" id="PF13185">
    <property type="entry name" value="GAF_2"/>
    <property type="match status" value="1"/>
</dbReference>
<feature type="transmembrane region" description="Helical" evidence="4">
    <location>
        <begin position="217"/>
        <end position="241"/>
    </location>
</feature>
<dbReference type="InterPro" id="IPR029016">
    <property type="entry name" value="GAF-like_dom_sf"/>
</dbReference>
<evidence type="ECO:0000256" key="4">
    <source>
        <dbReference type="SAM" id="Phobius"/>
    </source>
</evidence>
<keyword evidence="4" id="KW-1133">Transmembrane helix</keyword>
<dbReference type="Pfam" id="PF00196">
    <property type="entry name" value="GerE"/>
    <property type="match status" value="1"/>
</dbReference>
<keyword evidence="7" id="KW-1185">Reference proteome</keyword>
<name>A0ABX1B332_9ACTN</name>
<dbReference type="SUPFAM" id="SSF55781">
    <property type="entry name" value="GAF domain-like"/>
    <property type="match status" value="1"/>
</dbReference>
<dbReference type="PROSITE" id="PS50043">
    <property type="entry name" value="HTH_LUXR_2"/>
    <property type="match status" value="1"/>
</dbReference>
<keyword evidence="1" id="KW-0805">Transcription regulation</keyword>
<dbReference type="PANTHER" id="PTHR44688">
    <property type="entry name" value="DNA-BINDING TRANSCRIPTIONAL ACTIVATOR DEVR_DOSR"/>
    <property type="match status" value="1"/>
</dbReference>
<dbReference type="InterPro" id="IPR000792">
    <property type="entry name" value="Tscrpt_reg_LuxR_C"/>
</dbReference>
<sequence length="271" mass="29259">MKPQAERLQATLTRIRSLTGVSLAFAGPVDRDGVLLERFDGPVVGPLSGVKLSFGHGLGGKVASIQRPVVVNDYVRAPHITHQYDRIIRAEGLRAMVAVPVVVAKRTVAVVYAAFRDAQVIGGRIYDVVAGETRTLEHDLVVAQALRTIEPPHAGEVAVVEENRRLRAALRDTYTQLRLLAARTTDPELREELLREAGRFTEPGPPALMLTARENDVLALVAGGLTNAQIAAALGLTTFTVKSYMKSLMSKLGAGSRHEAVVLARRQGLLP</sequence>
<dbReference type="RefSeq" id="WP_168010360.1">
    <property type="nucleotide sequence ID" value="NZ_JAATEP010000009.1"/>
</dbReference>
<dbReference type="SUPFAM" id="SSF46894">
    <property type="entry name" value="C-terminal effector domain of the bipartite response regulators"/>
    <property type="match status" value="1"/>
</dbReference>
<dbReference type="PANTHER" id="PTHR44688:SF16">
    <property type="entry name" value="DNA-BINDING TRANSCRIPTIONAL ACTIVATOR DEVR_DOSR"/>
    <property type="match status" value="1"/>
</dbReference>
<evidence type="ECO:0000313" key="6">
    <source>
        <dbReference type="EMBL" id="NJP90907.1"/>
    </source>
</evidence>
<keyword evidence="4" id="KW-0812">Transmembrane</keyword>
<keyword evidence="2" id="KW-0238">DNA-binding</keyword>
<dbReference type="PRINTS" id="PR00038">
    <property type="entry name" value="HTHLUXR"/>
</dbReference>
<reference evidence="6 7" key="1">
    <citation type="submission" date="2020-03" db="EMBL/GenBank/DDBJ databases">
        <title>WGS of actinomycetes isolated from Thailand.</title>
        <authorList>
            <person name="Thawai C."/>
        </authorList>
    </citation>
    <scope>NUCLEOTIDE SEQUENCE [LARGE SCALE GENOMIC DNA]</scope>
    <source>
        <strain evidence="6 7">FMUSA5-5</strain>
    </source>
</reference>
<proteinExistence type="predicted"/>
<dbReference type="Gene3D" id="3.30.450.40">
    <property type="match status" value="1"/>
</dbReference>
<dbReference type="InterPro" id="IPR003018">
    <property type="entry name" value="GAF"/>
</dbReference>
<evidence type="ECO:0000313" key="7">
    <source>
        <dbReference type="Proteomes" id="UP000696294"/>
    </source>
</evidence>